<dbReference type="OrthoDB" id="5534248at2759"/>
<evidence type="ECO:0000313" key="3">
    <source>
        <dbReference type="Proteomes" id="UP000053780"/>
    </source>
</evidence>
<feature type="transmembrane region" description="Helical" evidence="1">
    <location>
        <begin position="738"/>
        <end position="760"/>
    </location>
</feature>
<dbReference type="Proteomes" id="UP000053780">
    <property type="component" value="Unassembled WGS sequence"/>
</dbReference>
<keyword evidence="1" id="KW-0472">Membrane</keyword>
<dbReference type="VEuPathDB" id="MicrosporidiaDB:NAPIS_ORF01555"/>
<gene>
    <name evidence="2" type="ORF">NAPIS_ORF01555</name>
</gene>
<feature type="transmembrane region" description="Helical" evidence="1">
    <location>
        <begin position="711"/>
        <end position="732"/>
    </location>
</feature>
<accession>T0L8Q6</accession>
<proteinExistence type="predicted"/>
<name>T0L8Q6_9MICR</name>
<dbReference type="HOGENOM" id="CLU_366643_0_0_1"/>
<evidence type="ECO:0000256" key="1">
    <source>
        <dbReference type="SAM" id="Phobius"/>
    </source>
</evidence>
<feature type="transmembrane region" description="Helical" evidence="1">
    <location>
        <begin position="21"/>
        <end position="46"/>
    </location>
</feature>
<keyword evidence="1" id="KW-1133">Transmembrane helix</keyword>
<keyword evidence="1" id="KW-0812">Transmembrane</keyword>
<protein>
    <submittedName>
        <fullName evidence="2">Uncharacterized protein</fullName>
    </submittedName>
</protein>
<dbReference type="AlphaFoldDB" id="T0L8Q6"/>
<sequence length="761" mass="88081">TDTISVGRKGLKQVNFNLYGIIFYDMCCEIIVTWLLITILELVLYLPTHGSIGTITRRSISLVAASEQETTLDCNPYGAVNHIFYFLFRRGCISCSLNIGRMRYLSTAKELVKMYYNYSEITIPETHNSLLEDHNHSDTNRTDSSHFLGHRCRTLDEPYETLNILNNSRAVKRVTTYLPNVLLYKMEEDYYFYEMFLYSIQVAKQMSRSWRQLGFSITIEVNRSDLIMTVYFLHKKNELLNPYLYRISMLELLLCKESDCLLKHSFLYLQEVNSAHNYDSLKQRDSYWNGLVINQRGKKTLLSLTLVCPNEYSMYCSEVEESVKPLVYLNICLQWIYGDNTAGNLGLAIPITFIMYWVFENRQAIIATLLFDSSMSSLLIIEREMGLDLYLMMTTGGAINYSVMLLSYVISIKAESLLSLKRVYRHLEIERIHIQAPSIIRAFYNLWCESYNRAGNALGMGDPLPDERVLRLYHSAELSCVLKWCIEPSDFVPILLTEFAILMLCFSLGSFWWSGDFSSSAKLIDVLRSRRTLNSSVAASIADKYGILDLTYTRLRCNLVKWSTRMAASNRIPILYKNRCYLCDGPLENLEHCLIECPLLTEIRNQYAEKLRILQCTITSNQDKVKFILGNKKRLKHNPEKIDELCTCIEFVDKMIVNRAILIQNKLTIFTEKISEMEENNEALSPAELSCVLNWCIEPGKEVLSARTGIVCWRASAILMFCFSLGSFWWFGDFSSGAEILFFINKFLFYFILQLIIIFLI</sequence>
<feature type="non-terminal residue" evidence="2">
    <location>
        <position position="1"/>
    </location>
</feature>
<evidence type="ECO:0000313" key="2">
    <source>
        <dbReference type="EMBL" id="EQB60878.1"/>
    </source>
</evidence>
<dbReference type="EMBL" id="KE647215">
    <property type="protein sequence ID" value="EQB60878.1"/>
    <property type="molecule type" value="Genomic_DNA"/>
</dbReference>
<feature type="transmembrane region" description="Helical" evidence="1">
    <location>
        <begin position="389"/>
        <end position="410"/>
    </location>
</feature>
<keyword evidence="3" id="KW-1185">Reference proteome</keyword>
<reference evidence="2 3" key="1">
    <citation type="journal article" date="2013" name="BMC Genomics">
        <title>Genome sequencing and comparative genomics of honey bee microsporidia, Nosema apis reveal novel insights into host-parasite interactions.</title>
        <authorList>
            <person name="Chen Yp."/>
            <person name="Pettis J.S."/>
            <person name="Zhao Y."/>
            <person name="Liu X."/>
            <person name="Tallon L.J."/>
            <person name="Sadzewicz L.D."/>
            <person name="Li R."/>
            <person name="Zheng H."/>
            <person name="Huang S."/>
            <person name="Zhang X."/>
            <person name="Hamilton M.C."/>
            <person name="Pernal S.F."/>
            <person name="Melathopoulos A.P."/>
            <person name="Yan X."/>
            <person name="Evans J.D."/>
        </authorList>
    </citation>
    <scope>NUCLEOTIDE SEQUENCE [LARGE SCALE GENOMIC DNA]</scope>
    <source>
        <strain evidence="2 3">BRL 01</strain>
    </source>
</reference>
<organism evidence="2 3">
    <name type="scientific">Vairimorpha apis BRL 01</name>
    <dbReference type="NCBI Taxonomy" id="1037528"/>
    <lineage>
        <taxon>Eukaryota</taxon>
        <taxon>Fungi</taxon>
        <taxon>Fungi incertae sedis</taxon>
        <taxon>Microsporidia</taxon>
        <taxon>Nosematidae</taxon>
        <taxon>Vairimorpha</taxon>
    </lineage>
</organism>